<gene>
    <name evidence="3" type="ORF">KTS45_17720</name>
</gene>
<dbReference type="InterPro" id="IPR043854">
    <property type="entry name" value="DUF5816"/>
</dbReference>
<organism evidence="3 4">
    <name type="scientific">Haloarcula limicola</name>
    <dbReference type="NCBI Taxonomy" id="1429915"/>
    <lineage>
        <taxon>Archaea</taxon>
        <taxon>Methanobacteriati</taxon>
        <taxon>Methanobacteriota</taxon>
        <taxon>Stenosarchaea group</taxon>
        <taxon>Halobacteria</taxon>
        <taxon>Halobacteriales</taxon>
        <taxon>Haloarculaceae</taxon>
        <taxon>Haloarcula</taxon>
    </lineage>
</organism>
<dbReference type="EMBL" id="JAHQXF010000003">
    <property type="protein sequence ID" value="MBV0926046.1"/>
    <property type="molecule type" value="Genomic_DNA"/>
</dbReference>
<dbReference type="AlphaFoldDB" id="A0A8J7YF23"/>
<dbReference type="RefSeq" id="WP_162318751.1">
    <property type="nucleotide sequence ID" value="NZ_JAHQXF010000003.1"/>
</dbReference>
<dbReference type="InterPro" id="IPR016181">
    <property type="entry name" value="Acyl_CoA_acyltransferase"/>
</dbReference>
<dbReference type="PROSITE" id="PS51186">
    <property type="entry name" value="GNAT"/>
    <property type="match status" value="1"/>
</dbReference>
<proteinExistence type="predicted"/>
<dbReference type="OrthoDB" id="156446at2157"/>
<comment type="caution">
    <text evidence="3">The sequence shown here is derived from an EMBL/GenBank/DDBJ whole genome shotgun (WGS) entry which is preliminary data.</text>
</comment>
<evidence type="ECO:0000313" key="3">
    <source>
        <dbReference type="EMBL" id="MBV0926046.1"/>
    </source>
</evidence>
<evidence type="ECO:0000313" key="4">
    <source>
        <dbReference type="Proteomes" id="UP000766550"/>
    </source>
</evidence>
<accession>A0A8J7YF23</accession>
<dbReference type="SUPFAM" id="SSF55729">
    <property type="entry name" value="Acyl-CoA N-acyltransferases (Nat)"/>
    <property type="match status" value="1"/>
</dbReference>
<feature type="region of interest" description="Disordered" evidence="1">
    <location>
        <begin position="160"/>
        <end position="206"/>
    </location>
</feature>
<evidence type="ECO:0000256" key="1">
    <source>
        <dbReference type="SAM" id="MobiDB-lite"/>
    </source>
</evidence>
<feature type="domain" description="N-acetyltransferase" evidence="2">
    <location>
        <begin position="1"/>
        <end position="157"/>
    </location>
</feature>
<dbReference type="Proteomes" id="UP000766550">
    <property type="component" value="Unassembled WGS sequence"/>
</dbReference>
<dbReference type="Gene3D" id="3.40.630.30">
    <property type="match status" value="1"/>
</dbReference>
<name>A0A8J7YF23_9EURY</name>
<dbReference type="GO" id="GO:0016747">
    <property type="term" value="F:acyltransferase activity, transferring groups other than amino-acyl groups"/>
    <property type="evidence" value="ECO:0007669"/>
    <property type="project" value="InterPro"/>
</dbReference>
<keyword evidence="3" id="KW-0808">Transferase</keyword>
<evidence type="ECO:0000259" key="2">
    <source>
        <dbReference type="PROSITE" id="PS51186"/>
    </source>
</evidence>
<dbReference type="CDD" id="cd04301">
    <property type="entry name" value="NAT_SF"/>
    <property type="match status" value="1"/>
</dbReference>
<feature type="compositionally biased region" description="Acidic residues" evidence="1">
    <location>
        <begin position="160"/>
        <end position="183"/>
    </location>
</feature>
<reference evidence="3 4" key="1">
    <citation type="submission" date="2021-06" db="EMBL/GenBank/DDBJ databases">
        <title>New haloarchaea isolates fom saline soil.</title>
        <authorList>
            <person name="Duran-Viseras A."/>
            <person name="Sanchez-Porro C.S."/>
            <person name="Ventosa A."/>
        </authorList>
    </citation>
    <scope>NUCLEOTIDE SEQUENCE [LARGE SCALE GENOMIC DNA]</scope>
    <source>
        <strain evidence="3 4">JCM 183640</strain>
    </source>
</reference>
<dbReference type="EC" id="2.3.1.-" evidence="3"/>
<dbReference type="Pfam" id="PF19133">
    <property type="entry name" value="DUF5816"/>
    <property type="match status" value="1"/>
</dbReference>
<keyword evidence="3" id="KW-0012">Acyltransferase</keyword>
<dbReference type="InterPro" id="IPR000182">
    <property type="entry name" value="GNAT_dom"/>
</dbReference>
<dbReference type="Pfam" id="PF13673">
    <property type="entry name" value="Acetyltransf_10"/>
    <property type="match status" value="1"/>
</dbReference>
<keyword evidence="4" id="KW-1185">Reference proteome</keyword>
<protein>
    <submittedName>
        <fullName evidence="3">GNAT family N-acetyltransferase</fullName>
        <ecNumber evidence="3">2.3.1.-</ecNumber>
    </submittedName>
</protein>
<sequence length="259" mass="28842">MNVRPATVDDREGIRETAERSFRASYALSPQHIETIIEADFGPEELSNRIDTDEERLLVAEGVDDEAVETSPVGFAETTGEGELRWLHVHPAARGRGIGHSLVEGLQDELDGDSTRLTARLLESAREGNQFLQRFDLYQTDTETIEIGSVEFTLQRYTQQEEEQVQAEKEDEEADAPEVEIPDEVTLGGQQRSVDGDAELSGTRSPFFPVYDDAESEHRAGYFCSQCGGTDVTGDGLDRLKCNECGNTHRPDDWDPAYL</sequence>